<accession>A0A1Z5J5J5</accession>
<organism evidence="3 4">
    <name type="scientific">Fistulifera solaris</name>
    <name type="common">Oleaginous diatom</name>
    <dbReference type="NCBI Taxonomy" id="1519565"/>
    <lineage>
        <taxon>Eukaryota</taxon>
        <taxon>Sar</taxon>
        <taxon>Stramenopiles</taxon>
        <taxon>Ochrophyta</taxon>
        <taxon>Bacillariophyta</taxon>
        <taxon>Bacillariophyceae</taxon>
        <taxon>Bacillariophycidae</taxon>
        <taxon>Naviculales</taxon>
        <taxon>Naviculaceae</taxon>
        <taxon>Fistulifera</taxon>
    </lineage>
</organism>
<protein>
    <recommendedName>
        <fullName evidence="2">Potassium channel domain-containing protein</fullName>
    </recommendedName>
</protein>
<gene>
    <name evidence="3" type="ORF">FisN_17Lh268</name>
</gene>
<dbReference type="PANTHER" id="PTHR47823">
    <property type="entry name" value="ION_TRANS DOMAIN-CONTAINING PROTEIN"/>
    <property type="match status" value="1"/>
</dbReference>
<dbReference type="Gene3D" id="1.10.287.70">
    <property type="match status" value="2"/>
</dbReference>
<evidence type="ECO:0000259" key="2">
    <source>
        <dbReference type="Pfam" id="PF07885"/>
    </source>
</evidence>
<evidence type="ECO:0000313" key="4">
    <source>
        <dbReference type="Proteomes" id="UP000198406"/>
    </source>
</evidence>
<feature type="domain" description="Potassium channel" evidence="2">
    <location>
        <begin position="313"/>
        <end position="381"/>
    </location>
</feature>
<feature type="transmembrane region" description="Helical" evidence="1">
    <location>
        <begin position="241"/>
        <end position="260"/>
    </location>
</feature>
<reference evidence="3 4" key="1">
    <citation type="journal article" date="2015" name="Plant Cell">
        <title>Oil accumulation by the oleaginous diatom Fistulifera solaris as revealed by the genome and transcriptome.</title>
        <authorList>
            <person name="Tanaka T."/>
            <person name="Maeda Y."/>
            <person name="Veluchamy A."/>
            <person name="Tanaka M."/>
            <person name="Abida H."/>
            <person name="Marechal E."/>
            <person name="Bowler C."/>
            <person name="Muto M."/>
            <person name="Sunaga Y."/>
            <person name="Tanaka M."/>
            <person name="Yoshino T."/>
            <person name="Taniguchi T."/>
            <person name="Fukuda Y."/>
            <person name="Nemoto M."/>
            <person name="Matsumoto M."/>
            <person name="Wong P.S."/>
            <person name="Aburatani S."/>
            <person name="Fujibuchi W."/>
        </authorList>
    </citation>
    <scope>NUCLEOTIDE SEQUENCE [LARGE SCALE GENOMIC DNA]</scope>
    <source>
        <strain evidence="3 4">JPCC DA0580</strain>
    </source>
</reference>
<name>A0A1Z5J5J5_FISSO</name>
<feature type="transmembrane region" description="Helical" evidence="1">
    <location>
        <begin position="361"/>
        <end position="379"/>
    </location>
</feature>
<dbReference type="Pfam" id="PF07885">
    <property type="entry name" value="Ion_trans_2"/>
    <property type="match status" value="2"/>
</dbReference>
<feature type="transmembrane region" description="Helical" evidence="1">
    <location>
        <begin position="168"/>
        <end position="188"/>
    </location>
</feature>
<dbReference type="OrthoDB" id="45986at2759"/>
<feature type="domain" description="Potassium channel" evidence="2">
    <location>
        <begin position="185"/>
        <end position="260"/>
    </location>
</feature>
<sequence>MAKGNTANSIMRDQLIALEKGMQRYQAEHPLKTSARNMSEVEDIALRLQKKRENRIPITFAVRKRFLEKCREIALQQNHKTRIHLDDLLRFRDELREEVQSPRSQVASLFEIFGFPNESEMLLSVLEKGVECVTSEIKHNYFYYQDFSFYYTRIISWWPWLRSPFTKYLLTVLAYYFFTPVFFCWVVDDEKVCPNIPERGPYAGWLTAMYFASATLSTVGYGDVSVIDANLDQPRWHVLMGILYMILSMAVLVTAISAVVSSTGNPLDRLHDWAMDYFVRSVGKEKFLYQLIHRTYMVKFSIIAVEFLALNLIGVLLARIFVRLSEEENQQWTWMTTFYWAVQTTTTIGYGDLDMPFDMRWVQIIFLVFSTYFVGDSLGRLGSLSKEIGAVRRQYAWDRREVSEGLIIDMQAEEHDDKIDQYEFALASLLVIQKVTYDDIKPIMDKFRVLAGNNDYISIEEQALDQSNRANNMDSDSSGDELYALYE</sequence>
<evidence type="ECO:0000313" key="3">
    <source>
        <dbReference type="EMBL" id="GAX09260.1"/>
    </source>
</evidence>
<dbReference type="AlphaFoldDB" id="A0A1Z5J5J5"/>
<evidence type="ECO:0000256" key="1">
    <source>
        <dbReference type="SAM" id="Phobius"/>
    </source>
</evidence>
<keyword evidence="1" id="KW-0812">Transmembrane</keyword>
<feature type="transmembrane region" description="Helical" evidence="1">
    <location>
        <begin position="296"/>
        <end position="322"/>
    </location>
</feature>
<keyword evidence="4" id="KW-1185">Reference proteome</keyword>
<proteinExistence type="predicted"/>
<comment type="caution">
    <text evidence="3">The sequence shown here is derived from an EMBL/GenBank/DDBJ whole genome shotgun (WGS) entry which is preliminary data.</text>
</comment>
<dbReference type="PANTHER" id="PTHR47823:SF9">
    <property type="entry name" value="CHROMOSOME UNDETERMINED SCAFFOLD_10, WHOLE GENOME SHOTGUN SEQUENCE"/>
    <property type="match status" value="1"/>
</dbReference>
<feature type="transmembrane region" description="Helical" evidence="1">
    <location>
        <begin position="200"/>
        <end position="221"/>
    </location>
</feature>
<keyword evidence="1" id="KW-1133">Transmembrane helix</keyword>
<dbReference type="SUPFAM" id="SSF81324">
    <property type="entry name" value="Voltage-gated potassium channels"/>
    <property type="match status" value="2"/>
</dbReference>
<dbReference type="InterPro" id="IPR013099">
    <property type="entry name" value="K_chnl_dom"/>
</dbReference>
<dbReference type="InParanoid" id="A0A1Z5J5J5"/>
<keyword evidence="1" id="KW-0472">Membrane</keyword>
<dbReference type="EMBL" id="BDSP01000003">
    <property type="protein sequence ID" value="GAX09260.1"/>
    <property type="molecule type" value="Genomic_DNA"/>
</dbReference>
<dbReference type="Proteomes" id="UP000198406">
    <property type="component" value="Unassembled WGS sequence"/>
</dbReference>